<gene>
    <name evidence="2" type="ORF">PGQ11_011457</name>
</gene>
<dbReference type="EMBL" id="JAPCWZ010000007">
    <property type="protein sequence ID" value="KAK8855545.1"/>
    <property type="molecule type" value="Genomic_DNA"/>
</dbReference>
<accession>A0ABR2I0Q2</accession>
<name>A0ABR2I0Q2_9PEZI</name>
<dbReference type="Proteomes" id="UP001390339">
    <property type="component" value="Unassembled WGS sequence"/>
</dbReference>
<protein>
    <submittedName>
        <fullName evidence="2">Uncharacterized protein</fullName>
    </submittedName>
</protein>
<evidence type="ECO:0000256" key="1">
    <source>
        <dbReference type="SAM" id="MobiDB-lite"/>
    </source>
</evidence>
<reference evidence="2 3" key="1">
    <citation type="journal article" date="2024" name="IMA Fungus">
        <title>Apiospora arundinis, a panoply of carbohydrate-active enzymes and secondary metabolites.</title>
        <authorList>
            <person name="Sorensen T."/>
            <person name="Petersen C."/>
            <person name="Muurmann A.T."/>
            <person name="Christiansen J.V."/>
            <person name="Brundto M.L."/>
            <person name="Overgaard C.K."/>
            <person name="Boysen A.T."/>
            <person name="Wollenberg R.D."/>
            <person name="Larsen T.O."/>
            <person name="Sorensen J.L."/>
            <person name="Nielsen K.L."/>
            <person name="Sondergaard T.E."/>
        </authorList>
    </citation>
    <scope>NUCLEOTIDE SEQUENCE [LARGE SCALE GENOMIC DNA]</scope>
    <source>
        <strain evidence="2 3">AAU 773</strain>
    </source>
</reference>
<organism evidence="2 3">
    <name type="scientific">Apiospora arundinis</name>
    <dbReference type="NCBI Taxonomy" id="335852"/>
    <lineage>
        <taxon>Eukaryota</taxon>
        <taxon>Fungi</taxon>
        <taxon>Dikarya</taxon>
        <taxon>Ascomycota</taxon>
        <taxon>Pezizomycotina</taxon>
        <taxon>Sordariomycetes</taxon>
        <taxon>Xylariomycetidae</taxon>
        <taxon>Amphisphaeriales</taxon>
        <taxon>Apiosporaceae</taxon>
        <taxon>Apiospora</taxon>
    </lineage>
</organism>
<feature type="compositionally biased region" description="Basic and acidic residues" evidence="1">
    <location>
        <begin position="1"/>
        <end position="10"/>
    </location>
</feature>
<comment type="caution">
    <text evidence="2">The sequence shown here is derived from an EMBL/GenBank/DDBJ whole genome shotgun (WGS) entry which is preliminary data.</text>
</comment>
<evidence type="ECO:0000313" key="3">
    <source>
        <dbReference type="Proteomes" id="UP001390339"/>
    </source>
</evidence>
<feature type="region of interest" description="Disordered" evidence="1">
    <location>
        <begin position="1"/>
        <end position="153"/>
    </location>
</feature>
<evidence type="ECO:0000313" key="2">
    <source>
        <dbReference type="EMBL" id="KAK8855545.1"/>
    </source>
</evidence>
<feature type="region of interest" description="Disordered" evidence="1">
    <location>
        <begin position="173"/>
        <end position="201"/>
    </location>
</feature>
<feature type="compositionally biased region" description="Low complexity" evidence="1">
    <location>
        <begin position="91"/>
        <end position="129"/>
    </location>
</feature>
<feature type="compositionally biased region" description="Polar residues" evidence="1">
    <location>
        <begin position="133"/>
        <end position="151"/>
    </location>
</feature>
<feature type="compositionally biased region" description="Acidic residues" evidence="1">
    <location>
        <begin position="186"/>
        <end position="197"/>
    </location>
</feature>
<keyword evidence="3" id="KW-1185">Reference proteome</keyword>
<sequence>MASISREDPFAAHTTDPNRYNAASALPPIDSVYLRHHQRQQQHQQHHQEHPFAPRRPRYQLHHPLLAASSSPPDMSPENYQQQQHHHHQQHPSQHTARAAGAAAAPRTNRTAAPSATASTAATVAPGAVRRNLFQSQLTRRPTSTSSNSAETLRMDADNVSNTSDIVIRDEHGDFEVGDPPTPPMDEPEAEALDDMQENERERQKLAEVVKHHQINHNRGPAQPEEVMEALRASMRAQVAALSEDSWMYEPEAETRNQ</sequence>
<proteinExistence type="predicted"/>